<feature type="compositionally biased region" description="Basic and acidic residues" evidence="1">
    <location>
        <begin position="208"/>
        <end position="217"/>
    </location>
</feature>
<sequence>MVFDQLPVDPADRTVTISSADFKLLTDVYSHIAEYAATKDKNQVDAAVRIVDASNPAPWISSVHLQDFMQKKWVIGVKAKKAVEEFCASYPHMNPKGLEEDEGWVLAMASIYISKHPDAFDLSWNVLRRFLPNLITNYKTMGRTVDSTAFNEAVDAAIRAAYKDAAAKVEAEKSTSTLSISSETETPNADVEATSGGEDEPNNDELVEDPKVHEKTKESKKRHNRATGDEESGEPKRRKVNRRKAKSTMGSHRVQKLSAEEIMEEELKEQRQQFMSKLDKQPPGSQPGLFLQAMLRLCQHGPIANLLEVLQTTSSEENID</sequence>
<reference evidence="2" key="1">
    <citation type="submission" date="2021-06" db="EMBL/GenBank/DDBJ databases">
        <title>Comparative genomics, transcriptomics and evolutionary studies reveal genomic signatures of adaptation to plant cell wall in hemibiotrophic fungi.</title>
        <authorList>
            <consortium name="DOE Joint Genome Institute"/>
            <person name="Baroncelli R."/>
            <person name="Diaz J.F."/>
            <person name="Benocci T."/>
            <person name="Peng M."/>
            <person name="Battaglia E."/>
            <person name="Haridas S."/>
            <person name="Andreopoulos W."/>
            <person name="Labutti K."/>
            <person name="Pangilinan J."/>
            <person name="Floch G.L."/>
            <person name="Makela M.R."/>
            <person name="Henrissat B."/>
            <person name="Grigoriev I.V."/>
            <person name="Crouch J.A."/>
            <person name="De Vries R.P."/>
            <person name="Sukno S.A."/>
            <person name="Thon M.R."/>
        </authorList>
    </citation>
    <scope>NUCLEOTIDE SEQUENCE</scope>
    <source>
        <strain evidence="2">MAFF235873</strain>
    </source>
</reference>
<proteinExistence type="predicted"/>
<dbReference type="EMBL" id="MU843039">
    <property type="protein sequence ID" value="KAK2022528.1"/>
    <property type="molecule type" value="Genomic_DNA"/>
</dbReference>
<evidence type="ECO:0000313" key="2">
    <source>
        <dbReference type="EMBL" id="KAK2022528.1"/>
    </source>
</evidence>
<feature type="compositionally biased region" description="Low complexity" evidence="1">
    <location>
        <begin position="174"/>
        <end position="186"/>
    </location>
</feature>
<accession>A0AAD9LY91</accession>
<protein>
    <submittedName>
        <fullName evidence="2">Uncharacterized protein</fullName>
    </submittedName>
</protein>
<feature type="region of interest" description="Disordered" evidence="1">
    <location>
        <begin position="267"/>
        <end position="286"/>
    </location>
</feature>
<dbReference type="Proteomes" id="UP001232148">
    <property type="component" value="Unassembled WGS sequence"/>
</dbReference>
<gene>
    <name evidence="2" type="ORF">LX32DRAFT_698618</name>
</gene>
<comment type="caution">
    <text evidence="2">The sequence shown here is derived from an EMBL/GenBank/DDBJ whole genome shotgun (WGS) entry which is preliminary data.</text>
</comment>
<feature type="region of interest" description="Disordered" evidence="1">
    <location>
        <begin position="171"/>
        <end position="255"/>
    </location>
</feature>
<keyword evidence="3" id="KW-1185">Reference proteome</keyword>
<organism evidence="2 3">
    <name type="scientific">Colletotrichum zoysiae</name>
    <dbReference type="NCBI Taxonomy" id="1216348"/>
    <lineage>
        <taxon>Eukaryota</taxon>
        <taxon>Fungi</taxon>
        <taxon>Dikarya</taxon>
        <taxon>Ascomycota</taxon>
        <taxon>Pezizomycotina</taxon>
        <taxon>Sordariomycetes</taxon>
        <taxon>Hypocreomycetidae</taxon>
        <taxon>Glomerellales</taxon>
        <taxon>Glomerellaceae</taxon>
        <taxon>Colletotrichum</taxon>
        <taxon>Colletotrichum graminicola species complex</taxon>
    </lineage>
</organism>
<evidence type="ECO:0000313" key="3">
    <source>
        <dbReference type="Proteomes" id="UP001232148"/>
    </source>
</evidence>
<dbReference type="AlphaFoldDB" id="A0AAD9LY91"/>
<feature type="compositionally biased region" description="Basic residues" evidence="1">
    <location>
        <begin position="236"/>
        <end position="246"/>
    </location>
</feature>
<feature type="compositionally biased region" description="Acidic residues" evidence="1">
    <location>
        <begin position="197"/>
        <end position="207"/>
    </location>
</feature>
<name>A0AAD9LY91_9PEZI</name>
<evidence type="ECO:0000256" key="1">
    <source>
        <dbReference type="SAM" id="MobiDB-lite"/>
    </source>
</evidence>